<dbReference type="EMBL" id="CP009808">
    <property type="protein sequence ID" value="ATZ49486.1"/>
    <property type="molecule type" value="Genomic_DNA"/>
</dbReference>
<proteinExistence type="predicted"/>
<dbReference type="OrthoDB" id="10254945at2759"/>
<dbReference type="Proteomes" id="UP000001798">
    <property type="component" value="Chromosome 4"/>
</dbReference>
<reference evidence="1 2" key="3">
    <citation type="journal article" date="2017" name="Mol. Plant Pathol.">
        <title>A gapless genome sequence of the fungus Botrytis cinerea.</title>
        <authorList>
            <person name="Van Kan J.A."/>
            <person name="Stassen J.H."/>
            <person name="Mosbach A."/>
            <person name="Van Der Lee T.A."/>
            <person name="Faino L."/>
            <person name="Farmer A.D."/>
            <person name="Papasotiriou D.G."/>
            <person name="Zhou S."/>
            <person name="Seidl M.F."/>
            <person name="Cottam E."/>
            <person name="Edel D."/>
            <person name="Hahn M."/>
            <person name="Schwartz D.C."/>
            <person name="Dietrich R.A."/>
            <person name="Widdison S."/>
            <person name="Scalliet G."/>
        </authorList>
    </citation>
    <scope>NUCLEOTIDE SEQUENCE [LARGE SCALE GENOMIC DNA]</scope>
    <source>
        <strain evidence="1 2">B05.10</strain>
    </source>
</reference>
<reference evidence="1 2" key="1">
    <citation type="journal article" date="2011" name="PLoS Genet.">
        <title>Genomic analysis of the necrotrophic fungal pathogens Sclerotinia sclerotiorum and Botrytis cinerea.</title>
        <authorList>
            <person name="Amselem J."/>
            <person name="Cuomo C.A."/>
            <person name="van Kan J.A."/>
            <person name="Viaud M."/>
            <person name="Benito E.P."/>
            <person name="Couloux A."/>
            <person name="Coutinho P.M."/>
            <person name="de Vries R.P."/>
            <person name="Dyer P.S."/>
            <person name="Fillinger S."/>
            <person name="Fournier E."/>
            <person name="Gout L."/>
            <person name="Hahn M."/>
            <person name="Kohn L."/>
            <person name="Lapalu N."/>
            <person name="Plummer K.M."/>
            <person name="Pradier J.M."/>
            <person name="Quevillon E."/>
            <person name="Sharon A."/>
            <person name="Simon A."/>
            <person name="ten Have A."/>
            <person name="Tudzynski B."/>
            <person name="Tudzynski P."/>
            <person name="Wincker P."/>
            <person name="Andrew M."/>
            <person name="Anthouard V."/>
            <person name="Beever R.E."/>
            <person name="Beffa R."/>
            <person name="Benoit I."/>
            <person name="Bouzid O."/>
            <person name="Brault B."/>
            <person name="Chen Z."/>
            <person name="Choquer M."/>
            <person name="Collemare J."/>
            <person name="Cotton P."/>
            <person name="Danchin E.G."/>
            <person name="Da Silva C."/>
            <person name="Gautier A."/>
            <person name="Giraud C."/>
            <person name="Giraud T."/>
            <person name="Gonzalez C."/>
            <person name="Grossetete S."/>
            <person name="Guldener U."/>
            <person name="Henrissat B."/>
            <person name="Howlett B.J."/>
            <person name="Kodira C."/>
            <person name="Kretschmer M."/>
            <person name="Lappartient A."/>
            <person name="Leroch M."/>
            <person name="Levis C."/>
            <person name="Mauceli E."/>
            <person name="Neuveglise C."/>
            <person name="Oeser B."/>
            <person name="Pearson M."/>
            <person name="Poulain J."/>
            <person name="Poussereau N."/>
            <person name="Quesneville H."/>
            <person name="Rascle C."/>
            <person name="Schumacher J."/>
            <person name="Segurens B."/>
            <person name="Sexton A."/>
            <person name="Silva E."/>
            <person name="Sirven C."/>
            <person name="Soanes D.M."/>
            <person name="Talbot N.J."/>
            <person name="Templeton M."/>
            <person name="Yandava C."/>
            <person name="Yarden O."/>
            <person name="Zeng Q."/>
            <person name="Rollins J.A."/>
            <person name="Lebrun M.H."/>
            <person name="Dickman M."/>
        </authorList>
    </citation>
    <scope>NUCLEOTIDE SEQUENCE [LARGE SCALE GENOMIC DNA]</scope>
    <source>
        <strain evidence="1 2">B05.10</strain>
    </source>
</reference>
<dbReference type="RefSeq" id="XP_001557798.2">
    <property type="nucleotide sequence ID" value="XM_001557748.2"/>
</dbReference>
<dbReference type="GeneID" id="5438398"/>
<gene>
    <name evidence="1" type="ORF">BCIN_04g06270</name>
</gene>
<accession>A0A384JFW1</accession>
<protein>
    <submittedName>
        <fullName evidence="1">Uncharacterized protein</fullName>
    </submittedName>
</protein>
<name>A0A384JFW1_BOTFB</name>
<evidence type="ECO:0000313" key="2">
    <source>
        <dbReference type="Proteomes" id="UP000001798"/>
    </source>
</evidence>
<organism evidence="1 2">
    <name type="scientific">Botryotinia fuckeliana (strain B05.10)</name>
    <name type="common">Noble rot fungus</name>
    <name type="synonym">Botrytis cinerea</name>
    <dbReference type="NCBI Taxonomy" id="332648"/>
    <lineage>
        <taxon>Eukaryota</taxon>
        <taxon>Fungi</taxon>
        <taxon>Dikarya</taxon>
        <taxon>Ascomycota</taxon>
        <taxon>Pezizomycotina</taxon>
        <taxon>Leotiomycetes</taxon>
        <taxon>Helotiales</taxon>
        <taxon>Sclerotiniaceae</taxon>
        <taxon>Botrytis</taxon>
    </lineage>
</organism>
<dbReference type="AlphaFoldDB" id="A0A384JFW1"/>
<dbReference type="KEGG" id="bfu:BCIN_04g06270"/>
<dbReference type="VEuPathDB" id="FungiDB:Bcin04g06270"/>
<keyword evidence="2" id="KW-1185">Reference proteome</keyword>
<reference evidence="1 2" key="2">
    <citation type="journal article" date="2012" name="Eukaryot. Cell">
        <title>Genome update of Botrytis cinerea strains B05.10 and T4.</title>
        <authorList>
            <person name="Staats M."/>
            <person name="van Kan J.A."/>
        </authorList>
    </citation>
    <scope>NUCLEOTIDE SEQUENCE [LARGE SCALE GENOMIC DNA]</scope>
    <source>
        <strain evidence="1 2">B05.10</strain>
    </source>
</reference>
<sequence length="791" mass="92444">MTKQRKRCDLPYKRDHSKGNKFISYRYPRKLWRTIKPPTMAQNNPSQSRNVPKYGAWSGNPQISGLTPLAPIFPKTQMDPADLVLRNRIEEFQREQFDGFTSRELADMDVITDRHLKDSTLNNPIMPLFQQQRWEIKPHQPDLTRDHMYPLIIDGVQRGDWSMHNPLVYEKMKPVLQLASRTITSMYTLPWFAALIFGKRVPIDPARIRSRDEVPDNLVSFLPYNITDYSFVQNRMKEVFEDLEETWNCKFGFMSPDEDPRGPEYPIDPEDTLPDSVYGLTVTNYQYMEYHEAENKKWQIYVWLAYSRLQSLFRNDLTTLERKLVEWAAAITLVHEIVHAINFVCPRVDGTSVENPDDENPPWFFDQEPLAEAGFSFEVALNGGTVRSFTTVRGMPYGHWFETVWPSVESQDLCGSKSITLMNPGPFDYQERFPIPASFYEDMQQREFWDYMVHRFGHKLFHYRSINHGVRLNFDIYKHNRTPIKFRDVSTIRIGPVSHQLGQNHEVLRERWESVHTIIGAQGEPEERKIAQSFGMSLLQSSKIENSFWTHEEAQRRGVAAIFEHLKKQSVSEEERLSDFTHLIGFIRTIVQNHKSKIDALLKSGQAAIPQIQIPSEERRRALLTWNRGTSIFVKQCSQQFPNASEGHKFQLSTLGLSLEILRLQLFSPNLQTETIKSGPDFMELALLLRLQDFFHKGDIIPCRDIVKRIREIDGCSLFANMCVVWMETTIYEGSETDLDRVKSLGVFEVMGTWWRELWEKSSGGEWEGMFRIWELVRVEAERRVMGAHHM</sequence>
<evidence type="ECO:0000313" key="1">
    <source>
        <dbReference type="EMBL" id="ATZ49486.1"/>
    </source>
</evidence>